<evidence type="ECO:0000313" key="2">
    <source>
        <dbReference type="EMBL" id="MCO1660804.1"/>
    </source>
</evidence>
<name>A0ABT1ACL0_9PSEU</name>
<comment type="caution">
    <text evidence="2">The sequence shown here is derived from an EMBL/GenBank/DDBJ whole genome shotgun (WGS) entry which is preliminary data.</text>
</comment>
<dbReference type="RefSeq" id="WP_252446341.1">
    <property type="nucleotide sequence ID" value="NZ_JAGSOV010000094.1"/>
</dbReference>
<dbReference type="Proteomes" id="UP001165283">
    <property type="component" value="Unassembled WGS sequence"/>
</dbReference>
<gene>
    <name evidence="2" type="ORF">KDL28_37730</name>
</gene>
<sequence length="113" mass="11654">MVGPAIDYVLAGGGRAADRPVVVAAERLAPALGDGAEVIRPIALDELLGERYQGPFDLVGPGSPADPDGDPESWRVVAGFCPVISRPSATRYGSKGSPRCGNPRRDSSTRPAG</sequence>
<feature type="compositionally biased region" description="Basic and acidic residues" evidence="1">
    <location>
        <begin position="103"/>
        <end position="113"/>
    </location>
</feature>
<organism evidence="2 3">
    <name type="scientific">Pseudonocardia humida</name>
    <dbReference type="NCBI Taxonomy" id="2800819"/>
    <lineage>
        <taxon>Bacteria</taxon>
        <taxon>Bacillati</taxon>
        <taxon>Actinomycetota</taxon>
        <taxon>Actinomycetes</taxon>
        <taxon>Pseudonocardiales</taxon>
        <taxon>Pseudonocardiaceae</taxon>
        <taxon>Pseudonocardia</taxon>
    </lineage>
</organism>
<reference evidence="2" key="1">
    <citation type="submission" date="2021-04" db="EMBL/GenBank/DDBJ databases">
        <title>Pseudonocardia sp. nov., isolated from sandy soil of mangrove forest.</title>
        <authorList>
            <person name="Zan Z."/>
            <person name="Huang R."/>
            <person name="Liu W."/>
        </authorList>
    </citation>
    <scope>NUCLEOTIDE SEQUENCE</scope>
    <source>
        <strain evidence="2">S2-4</strain>
    </source>
</reference>
<feature type="region of interest" description="Disordered" evidence="1">
    <location>
        <begin position="87"/>
        <end position="113"/>
    </location>
</feature>
<evidence type="ECO:0000256" key="1">
    <source>
        <dbReference type="SAM" id="MobiDB-lite"/>
    </source>
</evidence>
<accession>A0ABT1ACL0</accession>
<evidence type="ECO:0000313" key="3">
    <source>
        <dbReference type="Proteomes" id="UP001165283"/>
    </source>
</evidence>
<dbReference type="EMBL" id="JAGSOV010000094">
    <property type="protein sequence ID" value="MCO1660804.1"/>
    <property type="molecule type" value="Genomic_DNA"/>
</dbReference>
<protein>
    <submittedName>
        <fullName evidence="2">Uncharacterized protein</fullName>
    </submittedName>
</protein>
<keyword evidence="3" id="KW-1185">Reference proteome</keyword>
<proteinExistence type="predicted"/>